<evidence type="ECO:0000313" key="20">
    <source>
        <dbReference type="EMBL" id="OXA60843.1"/>
    </source>
</evidence>
<dbReference type="PRINTS" id="PR00987">
    <property type="entry name" value="TRNASYNTHGLU"/>
</dbReference>
<evidence type="ECO:0000256" key="13">
    <source>
        <dbReference type="ARBA" id="ARBA00044313"/>
    </source>
</evidence>
<evidence type="ECO:0000256" key="12">
    <source>
        <dbReference type="ARBA" id="ARBA00044251"/>
    </source>
</evidence>
<dbReference type="InterPro" id="IPR001412">
    <property type="entry name" value="aa-tRNA-synth_I_CS"/>
</dbReference>
<dbReference type="InterPro" id="IPR045462">
    <property type="entry name" value="aa-tRNA-synth_I_cd-bd"/>
</dbReference>
<comment type="caution">
    <text evidence="20">The sequence shown here is derived from an EMBL/GenBank/DDBJ whole genome shotgun (WGS) entry which is preliminary data.</text>
</comment>
<evidence type="ECO:0000256" key="14">
    <source>
        <dbReference type="ARBA" id="ARBA00047366"/>
    </source>
</evidence>
<dbReference type="OMA" id="HGATNVM"/>
<comment type="subcellular location">
    <subcellularLocation>
        <location evidence="1">Mitochondrion</location>
    </subcellularLocation>
</comment>
<dbReference type="CDD" id="cd00808">
    <property type="entry name" value="GluRS_core"/>
    <property type="match status" value="1"/>
</dbReference>
<reference evidence="20 21" key="1">
    <citation type="submission" date="2015-12" db="EMBL/GenBank/DDBJ databases">
        <title>The genome of Folsomia candida.</title>
        <authorList>
            <person name="Faddeeva A."/>
            <person name="Derks M.F."/>
            <person name="Anvar Y."/>
            <person name="Smit S."/>
            <person name="Van Straalen N."/>
            <person name="Roelofs D."/>
        </authorList>
    </citation>
    <scope>NUCLEOTIDE SEQUENCE [LARGE SCALE GENOMIC DNA]</scope>
    <source>
        <strain evidence="20 21">VU population</strain>
        <tissue evidence="20">Whole body</tissue>
    </source>
</reference>
<comment type="catalytic activity">
    <reaction evidence="15">
        <text>tRNA(Glx) + L-glutamate + ATP = L-glutamyl-tRNA(Glx) + AMP + diphosphate</text>
        <dbReference type="Rhea" id="RHEA:18397"/>
        <dbReference type="Rhea" id="RHEA-COMP:9713"/>
        <dbReference type="Rhea" id="RHEA-COMP:9716"/>
        <dbReference type="ChEBI" id="CHEBI:29985"/>
        <dbReference type="ChEBI" id="CHEBI:30616"/>
        <dbReference type="ChEBI" id="CHEBI:33019"/>
        <dbReference type="ChEBI" id="CHEBI:78442"/>
        <dbReference type="ChEBI" id="CHEBI:78520"/>
        <dbReference type="ChEBI" id="CHEBI:456215"/>
        <dbReference type="EC" id="6.1.1.24"/>
    </reaction>
    <physiologicalReaction direction="left-to-right" evidence="15">
        <dbReference type="Rhea" id="RHEA:18398"/>
    </physiologicalReaction>
</comment>
<keyword evidence="21" id="KW-1185">Reference proteome</keyword>
<dbReference type="InterPro" id="IPR049940">
    <property type="entry name" value="GluQ/Sye"/>
</dbReference>
<evidence type="ECO:0000256" key="4">
    <source>
        <dbReference type="ARBA" id="ARBA00022598"/>
    </source>
</evidence>
<evidence type="ECO:0000256" key="5">
    <source>
        <dbReference type="ARBA" id="ARBA00022741"/>
    </source>
</evidence>
<dbReference type="PROSITE" id="PS00178">
    <property type="entry name" value="AA_TRNA_LIGASE_I"/>
    <property type="match status" value="1"/>
</dbReference>
<dbReference type="Pfam" id="PF19269">
    <property type="entry name" value="Anticodon_2"/>
    <property type="match status" value="1"/>
</dbReference>
<evidence type="ECO:0000256" key="7">
    <source>
        <dbReference type="ARBA" id="ARBA00022917"/>
    </source>
</evidence>
<dbReference type="HAMAP" id="MF_00022">
    <property type="entry name" value="Glu_tRNA_synth_type1"/>
    <property type="match status" value="1"/>
</dbReference>
<name>A0A226ETA3_FOLCA</name>
<dbReference type="OrthoDB" id="428822at2759"/>
<evidence type="ECO:0000259" key="19">
    <source>
        <dbReference type="Pfam" id="PF19269"/>
    </source>
</evidence>
<dbReference type="GO" id="GO:0006424">
    <property type="term" value="P:glutamyl-tRNA aminoacylation"/>
    <property type="evidence" value="ECO:0007669"/>
    <property type="project" value="InterPro"/>
</dbReference>
<keyword evidence="8 17" id="KW-0030">Aminoacyl-tRNA synthetase</keyword>
<organism evidence="20 21">
    <name type="scientific">Folsomia candida</name>
    <name type="common">Springtail</name>
    <dbReference type="NCBI Taxonomy" id="158441"/>
    <lineage>
        <taxon>Eukaryota</taxon>
        <taxon>Metazoa</taxon>
        <taxon>Ecdysozoa</taxon>
        <taxon>Arthropoda</taxon>
        <taxon>Hexapoda</taxon>
        <taxon>Collembola</taxon>
        <taxon>Entomobryomorpha</taxon>
        <taxon>Isotomoidea</taxon>
        <taxon>Isotomidae</taxon>
        <taxon>Proisotominae</taxon>
        <taxon>Folsomia</taxon>
    </lineage>
</organism>
<dbReference type="Gene3D" id="1.10.10.350">
    <property type="match status" value="1"/>
</dbReference>
<keyword evidence="7 17" id="KW-0648">Protein biosynthesis</keyword>
<dbReference type="PANTHER" id="PTHR43311">
    <property type="entry name" value="GLUTAMATE--TRNA LIGASE"/>
    <property type="match status" value="1"/>
</dbReference>
<evidence type="ECO:0000256" key="8">
    <source>
        <dbReference type="ARBA" id="ARBA00023146"/>
    </source>
</evidence>
<proteinExistence type="inferred from homology"/>
<protein>
    <recommendedName>
        <fullName evidence="11">Nondiscriminating glutamyl-tRNA synthetase EARS2, mitochondrial</fullName>
        <ecNumber evidence="3">6.1.1.17</ecNumber>
        <ecNumber evidence="10">6.1.1.24</ecNumber>
    </recommendedName>
    <alternativeName>
        <fullName evidence="13">Glutamate--tRNA(Gln) ligase EARS2, mitochondrial</fullName>
    </alternativeName>
    <alternativeName>
        <fullName evidence="9">Glutamyl-tRNA synthetase</fullName>
    </alternativeName>
    <alternativeName>
        <fullName evidence="12">Mitochondrial glutamyl-tRNA synthetase</fullName>
    </alternativeName>
</protein>
<evidence type="ECO:0000256" key="17">
    <source>
        <dbReference type="RuleBase" id="RU363037"/>
    </source>
</evidence>
<dbReference type="PANTHER" id="PTHR43311:SF2">
    <property type="entry name" value="GLUTAMATE--TRNA LIGASE, MITOCHONDRIAL-RELATED"/>
    <property type="match status" value="1"/>
</dbReference>
<dbReference type="FunFam" id="3.40.50.620:FF:000045">
    <property type="entry name" value="Glutamate--tRNA ligase, mitochondrial"/>
    <property type="match status" value="1"/>
</dbReference>
<dbReference type="EC" id="6.1.1.17" evidence="3"/>
<keyword evidence="6 17" id="KW-0067">ATP-binding</keyword>
<dbReference type="AlphaFoldDB" id="A0A226ETA3"/>
<keyword evidence="5 17" id="KW-0547">Nucleotide-binding</keyword>
<comment type="catalytic activity">
    <reaction evidence="14">
        <text>tRNA(Glu) + L-glutamate + ATP = L-glutamyl-tRNA(Glu) + AMP + diphosphate</text>
        <dbReference type="Rhea" id="RHEA:23540"/>
        <dbReference type="Rhea" id="RHEA-COMP:9663"/>
        <dbReference type="Rhea" id="RHEA-COMP:9680"/>
        <dbReference type="ChEBI" id="CHEBI:29985"/>
        <dbReference type="ChEBI" id="CHEBI:30616"/>
        <dbReference type="ChEBI" id="CHEBI:33019"/>
        <dbReference type="ChEBI" id="CHEBI:78442"/>
        <dbReference type="ChEBI" id="CHEBI:78520"/>
        <dbReference type="ChEBI" id="CHEBI:456215"/>
        <dbReference type="EC" id="6.1.1.17"/>
    </reaction>
    <physiologicalReaction direction="left-to-right" evidence="14">
        <dbReference type="Rhea" id="RHEA:23541"/>
    </physiologicalReaction>
</comment>
<comment type="similarity">
    <text evidence="2">Belongs to the class-I aminoacyl-tRNA synthetase family. Glutamate--tRNA ligase type 1 subfamily.</text>
</comment>
<dbReference type="GO" id="GO:0005739">
    <property type="term" value="C:mitochondrion"/>
    <property type="evidence" value="ECO:0007669"/>
    <property type="project" value="UniProtKB-SubCell"/>
</dbReference>
<evidence type="ECO:0000256" key="2">
    <source>
        <dbReference type="ARBA" id="ARBA00007894"/>
    </source>
</evidence>
<dbReference type="STRING" id="158441.A0A226ETA3"/>
<dbReference type="InterPro" id="IPR004527">
    <property type="entry name" value="Glu-tRNA-ligase_bac/mito"/>
</dbReference>
<dbReference type="GO" id="GO:0004818">
    <property type="term" value="F:glutamate-tRNA ligase activity"/>
    <property type="evidence" value="ECO:0007669"/>
    <property type="project" value="UniProtKB-EC"/>
</dbReference>
<dbReference type="Pfam" id="PF00749">
    <property type="entry name" value="tRNA-synt_1c"/>
    <property type="match status" value="1"/>
</dbReference>
<dbReference type="SUPFAM" id="SSF52374">
    <property type="entry name" value="Nucleotidylyl transferase"/>
    <property type="match status" value="1"/>
</dbReference>
<dbReference type="Gene3D" id="3.40.50.620">
    <property type="entry name" value="HUPs"/>
    <property type="match status" value="1"/>
</dbReference>
<dbReference type="GO" id="GO:0000049">
    <property type="term" value="F:tRNA binding"/>
    <property type="evidence" value="ECO:0007669"/>
    <property type="project" value="InterPro"/>
</dbReference>
<dbReference type="EMBL" id="LNIX01000002">
    <property type="protein sequence ID" value="OXA60843.1"/>
    <property type="molecule type" value="Genomic_DNA"/>
</dbReference>
<evidence type="ECO:0000256" key="11">
    <source>
        <dbReference type="ARBA" id="ARBA00044142"/>
    </source>
</evidence>
<evidence type="ECO:0000259" key="18">
    <source>
        <dbReference type="Pfam" id="PF00749"/>
    </source>
</evidence>
<evidence type="ECO:0000256" key="9">
    <source>
        <dbReference type="ARBA" id="ARBA00030865"/>
    </source>
</evidence>
<dbReference type="InterPro" id="IPR014729">
    <property type="entry name" value="Rossmann-like_a/b/a_fold"/>
</dbReference>
<evidence type="ECO:0000313" key="21">
    <source>
        <dbReference type="Proteomes" id="UP000198287"/>
    </source>
</evidence>
<keyword evidence="4 17" id="KW-0436">Ligase</keyword>
<dbReference type="NCBIfam" id="TIGR00464">
    <property type="entry name" value="gltX_bact"/>
    <property type="match status" value="1"/>
</dbReference>
<evidence type="ECO:0000256" key="6">
    <source>
        <dbReference type="ARBA" id="ARBA00022840"/>
    </source>
</evidence>
<dbReference type="InterPro" id="IPR008925">
    <property type="entry name" value="aa_tRNA-synth_I_cd-bd_sf"/>
</dbReference>
<gene>
    <name evidence="20" type="ORF">Fcan01_04630</name>
</gene>
<dbReference type="Proteomes" id="UP000198287">
    <property type="component" value="Unassembled WGS sequence"/>
</dbReference>
<feature type="domain" description="Glutamyl/glutaminyl-tRNA synthetase class Ib catalytic" evidence="18">
    <location>
        <begin position="38"/>
        <end position="349"/>
    </location>
</feature>
<sequence>MLSPCVTRLFGRKVIEKQVNLCKRNSSSLNEGVPKTRKVRVRFAPSPTGLLHLGGFRTALINYLFAVKHGGTFILRIEDTDQTRLVPGAVEMMKTDLDWLGITPHEGPSSPKSKYGPYTQSERLSLYEESINQLVELGQAYECFCSETRLDLIRREAMRLRQVPKYDNKCRHLTREQVKAKKAGGESFCFRFKLQPEFVKLKDMVHGQVKFDLTDRNYEGDPVVVKSDGFPTYHFANVVDDHYMEISHVLRGIEWQVSTPKHLQLYRAFKWEATQYGHLPNVVNKDGTKLSKRQGDISMKHYRDMLYYPRALSNFVTKSGGGFLDHNVDKIYSHEDLAISFDISKVNTAACRLDFELLSKLNQLELRNEVENNLESVVESLSVKLSSLPNSSQFSKPYLETILKWCPSRTASLMDLFSNQFSYLWSIPGPNSASKIKHSPQELLSFIDQFEVFLNKSTLPEHDISQFIKEYSSSNDLKFQVLMADLRLLLCGVQKGPPIADLVSLFGTQSTIKRLRSGVEQTLSIKQSSKSQIQ</sequence>
<evidence type="ECO:0000256" key="16">
    <source>
        <dbReference type="ARBA" id="ARBA00047689"/>
    </source>
</evidence>
<feature type="domain" description="Aminoacyl-tRNA synthetase class I anticodon-binding" evidence="19">
    <location>
        <begin position="392"/>
        <end position="518"/>
    </location>
</feature>
<comment type="catalytic activity">
    <reaction evidence="16">
        <text>tRNA(Gln) + L-glutamate + ATP = L-glutamyl-tRNA(Gln) + AMP + diphosphate</text>
        <dbReference type="Rhea" id="RHEA:64612"/>
        <dbReference type="Rhea" id="RHEA-COMP:9662"/>
        <dbReference type="Rhea" id="RHEA-COMP:9684"/>
        <dbReference type="ChEBI" id="CHEBI:29985"/>
        <dbReference type="ChEBI" id="CHEBI:30616"/>
        <dbReference type="ChEBI" id="CHEBI:33019"/>
        <dbReference type="ChEBI" id="CHEBI:78442"/>
        <dbReference type="ChEBI" id="CHEBI:78520"/>
        <dbReference type="ChEBI" id="CHEBI:456215"/>
    </reaction>
    <physiologicalReaction direction="left-to-right" evidence="16">
        <dbReference type="Rhea" id="RHEA:64613"/>
    </physiologicalReaction>
</comment>
<evidence type="ECO:0000256" key="3">
    <source>
        <dbReference type="ARBA" id="ARBA00012835"/>
    </source>
</evidence>
<dbReference type="EC" id="6.1.1.24" evidence="10"/>
<dbReference type="SUPFAM" id="SSF48163">
    <property type="entry name" value="An anticodon-binding domain of class I aminoacyl-tRNA synthetases"/>
    <property type="match status" value="1"/>
</dbReference>
<dbReference type="InterPro" id="IPR020058">
    <property type="entry name" value="Glu/Gln-tRNA-synth_Ib_cat-dom"/>
</dbReference>
<dbReference type="GO" id="GO:0005524">
    <property type="term" value="F:ATP binding"/>
    <property type="evidence" value="ECO:0007669"/>
    <property type="project" value="UniProtKB-KW"/>
</dbReference>
<evidence type="ECO:0000256" key="1">
    <source>
        <dbReference type="ARBA" id="ARBA00004173"/>
    </source>
</evidence>
<dbReference type="InterPro" id="IPR020751">
    <property type="entry name" value="aa-tRNA-synth_I_codon-bd_sub2"/>
</dbReference>
<dbReference type="GO" id="GO:0008270">
    <property type="term" value="F:zinc ion binding"/>
    <property type="evidence" value="ECO:0007669"/>
    <property type="project" value="InterPro"/>
</dbReference>
<accession>A0A226ETA3</accession>
<dbReference type="InterPro" id="IPR000924">
    <property type="entry name" value="Glu/Gln-tRNA-synth"/>
</dbReference>
<dbReference type="InterPro" id="IPR033910">
    <property type="entry name" value="GluRS_core"/>
</dbReference>
<dbReference type="GO" id="GO:0050561">
    <property type="term" value="F:glutamate-tRNA(Gln) ligase activity"/>
    <property type="evidence" value="ECO:0007669"/>
    <property type="project" value="UniProtKB-EC"/>
</dbReference>
<evidence type="ECO:0000256" key="15">
    <source>
        <dbReference type="ARBA" id="ARBA00047479"/>
    </source>
</evidence>
<evidence type="ECO:0000256" key="10">
    <source>
        <dbReference type="ARBA" id="ARBA00044054"/>
    </source>
</evidence>